<evidence type="ECO:0000313" key="1">
    <source>
        <dbReference type="EMBL" id="GAX87032.1"/>
    </source>
</evidence>
<sequence>MAKIFSYKQQEIIISKLQKIIGPEKNKMFPEKDIEIENARIKNTLQGIAAYGAQLQNFIGMLTVTIAGDENRISPMDDLEVIINKTVIAYDSINYYVDKFRRFLNKKGFKFIYVTSFELQKDGNLHAHIYFSVPLKAFSDFFVFYHEYKKTFTEPKKINKGKKTIIPIGRSQLGISKEFLHKLTEAGYEFKCYSNPQKPERFDWRCVNFVSEQEFKSGNWPTLFFYDAEAFAKLYSEKILEYLQKNNNTDNERKNKSTAQKVVGSNFVKHNSKAFFESDEWKEMQKQFIRKICGRVYTSSRLPIPVSAYQKKRKEIMEIYPQYRNFNTLITDYLNGKATYENGILTCPNGKSIKLK</sequence>
<keyword evidence="2" id="KW-1185">Reference proteome</keyword>
<comment type="caution">
    <text evidence="1">The sequence shown here is derived from an EMBL/GenBank/DDBJ whole genome shotgun (WGS) entry which is preliminary data.</text>
</comment>
<name>A0A292Y8A9_9BACT</name>
<gene>
    <name evidence="1" type="ORF">LNAT_P0327</name>
</gene>
<reference evidence="1 2" key="1">
    <citation type="journal article" date="2017" name="Syst. Appl. Microbiol.">
        <title>Lebetimonas natsushimae sp. nov., a novel strictly anaerobic, moderately thermophilic chemoautotroph isolated from a deep-sea hydrothermal vent polychaete nest in the Mid-Okinawa Trough.</title>
        <authorList>
            <person name="Nagata R."/>
            <person name="Takaki Y."/>
            <person name="Tame A."/>
            <person name="Nunoura T."/>
            <person name="Muto H."/>
            <person name="Mino S."/>
            <person name="Sawayama S."/>
            <person name="Takai K."/>
            <person name="Nakagawa S."/>
        </authorList>
    </citation>
    <scope>NUCLEOTIDE SEQUENCE [LARGE SCALE GENOMIC DNA]</scope>
    <source>
        <strain evidence="1 2">HS1857</strain>
    </source>
</reference>
<evidence type="ECO:0000313" key="2">
    <source>
        <dbReference type="Proteomes" id="UP000217944"/>
    </source>
</evidence>
<evidence type="ECO:0008006" key="3">
    <source>
        <dbReference type="Google" id="ProtNLM"/>
    </source>
</evidence>
<dbReference type="EMBL" id="BDME01000001">
    <property type="protein sequence ID" value="GAX87032.1"/>
    <property type="molecule type" value="Genomic_DNA"/>
</dbReference>
<accession>A0A292Y8A9</accession>
<organism evidence="1 2">
    <name type="scientific">Lebetimonas natsushimae</name>
    <dbReference type="NCBI Taxonomy" id="1936991"/>
    <lineage>
        <taxon>Bacteria</taxon>
        <taxon>Pseudomonadati</taxon>
        <taxon>Campylobacterota</taxon>
        <taxon>Epsilonproteobacteria</taxon>
        <taxon>Nautiliales</taxon>
        <taxon>Nautiliaceae</taxon>
        <taxon>Lebetimonas</taxon>
    </lineage>
</organism>
<proteinExistence type="predicted"/>
<dbReference type="RefSeq" id="WP_096258189.1">
    <property type="nucleotide sequence ID" value="NZ_BDME01000001.1"/>
</dbReference>
<protein>
    <recommendedName>
        <fullName evidence="3">Bacteriophage replication gene A protein</fullName>
    </recommendedName>
</protein>
<dbReference type="Proteomes" id="UP000217944">
    <property type="component" value="Unassembled WGS sequence"/>
</dbReference>
<dbReference type="AlphaFoldDB" id="A0A292Y8A9"/>